<protein>
    <recommendedName>
        <fullName evidence="3">Lipoprotein</fullName>
    </recommendedName>
</protein>
<dbReference type="RefSeq" id="WP_131475094.1">
    <property type="nucleotide sequence ID" value="NZ_SJPE01000002.1"/>
</dbReference>
<evidence type="ECO:0000313" key="2">
    <source>
        <dbReference type="Proteomes" id="UP000293300"/>
    </source>
</evidence>
<evidence type="ECO:0000313" key="1">
    <source>
        <dbReference type="EMBL" id="TBX70644.1"/>
    </source>
</evidence>
<dbReference type="Pfam" id="PF19765">
    <property type="entry name" value="DUF6252"/>
    <property type="match status" value="2"/>
</dbReference>
<evidence type="ECO:0008006" key="3">
    <source>
        <dbReference type="Google" id="ProtNLM"/>
    </source>
</evidence>
<reference evidence="1 2" key="1">
    <citation type="submission" date="2019-02" db="EMBL/GenBank/DDBJ databases">
        <title>Flavobacterium sp. RD-2-33 isolated from forest soil.</title>
        <authorList>
            <person name="Chaudhary D.K."/>
        </authorList>
    </citation>
    <scope>NUCLEOTIDE SEQUENCE [LARGE SCALE GENOMIC DNA]</scope>
    <source>
        <strain evidence="1 2">RD-2-33</strain>
    </source>
</reference>
<dbReference type="EMBL" id="SJPE01000002">
    <property type="protein sequence ID" value="TBX70644.1"/>
    <property type="molecule type" value="Genomic_DNA"/>
</dbReference>
<proteinExistence type="predicted"/>
<dbReference type="InterPro" id="IPR046219">
    <property type="entry name" value="DUF6252"/>
</dbReference>
<sequence length="251" mass="26867">MKRLLSLFIVALAFVSCQEDLKTNDPGLQALKDDVLWRATDTRAYLSPTGSLRIEAYTQYELVTLNTNSANEGTYILGTTNTNNSANYSATYNDVDLEYATAAAPGPVYSVELVSGGNGYLSDCDLQTNGDYLCDSSHNTTGGSGSGLTVAIVANASGVVTSVPRITARGNGYLPGDIVTVSQGNLNCKIRVVNVQNSNGEIVIKDYDNVNMTVTGEFKFNAISIDTNPFGGPIINFQYGTFHKIPVYPDL</sequence>
<keyword evidence="2" id="KW-1185">Reference proteome</keyword>
<accession>A0A4Q9Z5E3</accession>
<gene>
    <name evidence="1" type="ORF">EZL74_02935</name>
</gene>
<name>A0A4Q9Z5E3_9FLAO</name>
<organism evidence="1 2">
    <name type="scientific">Flavobacterium silvisoli</name>
    <dbReference type="NCBI Taxonomy" id="2529433"/>
    <lineage>
        <taxon>Bacteria</taxon>
        <taxon>Pseudomonadati</taxon>
        <taxon>Bacteroidota</taxon>
        <taxon>Flavobacteriia</taxon>
        <taxon>Flavobacteriales</taxon>
        <taxon>Flavobacteriaceae</taxon>
        <taxon>Flavobacterium</taxon>
    </lineage>
</organism>
<dbReference type="AlphaFoldDB" id="A0A4Q9Z5E3"/>
<comment type="caution">
    <text evidence="1">The sequence shown here is derived from an EMBL/GenBank/DDBJ whole genome shotgun (WGS) entry which is preliminary data.</text>
</comment>
<dbReference type="PROSITE" id="PS51257">
    <property type="entry name" value="PROKAR_LIPOPROTEIN"/>
    <property type="match status" value="1"/>
</dbReference>
<dbReference type="OrthoDB" id="1448607at2"/>
<dbReference type="Proteomes" id="UP000293300">
    <property type="component" value="Unassembled WGS sequence"/>
</dbReference>